<dbReference type="Gene3D" id="2.40.10.270">
    <property type="entry name" value="Bacteriophage SPP1 head-tail adaptor protein"/>
    <property type="match status" value="1"/>
</dbReference>
<comment type="caution">
    <text evidence="1">The sequence shown here is derived from an EMBL/GenBank/DDBJ whole genome shotgun (WGS) entry which is preliminary data.</text>
</comment>
<dbReference type="AlphaFoldDB" id="A0A2S8IL59"/>
<sequence length="111" mass="13109">MRIPTIGELNRRVQLRERRDYPYRDAELESEFPLQKPRWAKIEPVGAAVYSGSVQIDEKVTHRIYLRYLDGITTDYEVVYREQVFRVKRVGDLNGARRFTVLEVEELQHGG</sequence>
<dbReference type="InterPro" id="IPR038666">
    <property type="entry name" value="SSP1_head-tail_sf"/>
</dbReference>
<dbReference type="EMBL" id="PUIQ01000030">
    <property type="protein sequence ID" value="PQP15517.1"/>
    <property type="molecule type" value="Genomic_DNA"/>
</dbReference>
<dbReference type="Pfam" id="PF05521">
    <property type="entry name" value="Phage_HCP"/>
    <property type="match status" value="1"/>
</dbReference>
<dbReference type="NCBIfam" id="TIGR01563">
    <property type="entry name" value="gp16_SPP1"/>
    <property type="match status" value="1"/>
</dbReference>
<protein>
    <submittedName>
        <fullName evidence="1">Head-tail adaptor protein</fullName>
    </submittedName>
</protein>
<proteinExistence type="predicted"/>
<accession>A0A2S8IL59</accession>
<reference evidence="1 2" key="1">
    <citation type="submission" date="2018-02" db="EMBL/GenBank/DDBJ databases">
        <title>Draft genome sequencing of Burkholderia cepacia Y14-15.</title>
        <authorList>
            <person name="Zheng B.-X."/>
        </authorList>
    </citation>
    <scope>NUCLEOTIDE SEQUENCE [LARGE SCALE GENOMIC DNA]</scope>
    <source>
        <strain evidence="1 2">Y14-15</strain>
    </source>
</reference>
<evidence type="ECO:0000313" key="2">
    <source>
        <dbReference type="Proteomes" id="UP000238206"/>
    </source>
</evidence>
<name>A0A2S8IL59_BURCE</name>
<gene>
    <name evidence="1" type="ORF">C5615_22840</name>
</gene>
<dbReference type="Proteomes" id="UP000238206">
    <property type="component" value="Unassembled WGS sequence"/>
</dbReference>
<dbReference type="InterPro" id="IPR008767">
    <property type="entry name" value="Phage_SPP1_head-tail_adaptor"/>
</dbReference>
<dbReference type="RefSeq" id="WP_105392068.1">
    <property type="nucleotide sequence ID" value="NZ_PUIQ01000030.1"/>
</dbReference>
<organism evidence="1 2">
    <name type="scientific">Burkholderia cepacia</name>
    <name type="common">Pseudomonas cepacia</name>
    <dbReference type="NCBI Taxonomy" id="292"/>
    <lineage>
        <taxon>Bacteria</taxon>
        <taxon>Pseudomonadati</taxon>
        <taxon>Pseudomonadota</taxon>
        <taxon>Betaproteobacteria</taxon>
        <taxon>Burkholderiales</taxon>
        <taxon>Burkholderiaceae</taxon>
        <taxon>Burkholderia</taxon>
        <taxon>Burkholderia cepacia complex</taxon>
    </lineage>
</organism>
<evidence type="ECO:0000313" key="1">
    <source>
        <dbReference type="EMBL" id="PQP15517.1"/>
    </source>
</evidence>